<name>A0ACC2JWC9_9PEZI</name>
<keyword evidence="2" id="KW-1185">Reference proteome</keyword>
<organism evidence="1 2">
    <name type="scientific">Lasiodiplodia mahajangana</name>
    <dbReference type="NCBI Taxonomy" id="1108764"/>
    <lineage>
        <taxon>Eukaryota</taxon>
        <taxon>Fungi</taxon>
        <taxon>Dikarya</taxon>
        <taxon>Ascomycota</taxon>
        <taxon>Pezizomycotina</taxon>
        <taxon>Dothideomycetes</taxon>
        <taxon>Dothideomycetes incertae sedis</taxon>
        <taxon>Botryosphaeriales</taxon>
        <taxon>Botryosphaeriaceae</taxon>
        <taxon>Lasiodiplodia</taxon>
    </lineage>
</organism>
<gene>
    <name evidence="1" type="ORF">O1611_g1908</name>
</gene>
<dbReference type="EMBL" id="JAPUUL010000241">
    <property type="protein sequence ID" value="KAJ8131714.1"/>
    <property type="molecule type" value="Genomic_DNA"/>
</dbReference>
<proteinExistence type="predicted"/>
<evidence type="ECO:0000313" key="2">
    <source>
        <dbReference type="Proteomes" id="UP001153332"/>
    </source>
</evidence>
<evidence type="ECO:0000313" key="1">
    <source>
        <dbReference type="EMBL" id="KAJ8131714.1"/>
    </source>
</evidence>
<reference evidence="1" key="1">
    <citation type="submission" date="2022-12" db="EMBL/GenBank/DDBJ databases">
        <title>Genome Sequence of Lasiodiplodia mahajangana.</title>
        <authorList>
            <person name="Buettner E."/>
        </authorList>
    </citation>
    <scope>NUCLEOTIDE SEQUENCE</scope>
    <source>
        <strain evidence="1">VT137</strain>
    </source>
</reference>
<sequence>MLSGLHTATARAARTTIVQPFSGPRPFLAAIGPPCHAATTRACHVATGEFTNLDPDGTLVTKEVSIRVGDPGEAYVLIPTEVGYALQAGSYFTNSLSALPKRPDRFALSYFHDTQHFALDSSPCCPRLVIPQQLPHQSAANTSRATLYLYGVMHTIALDGTADAEFAELASTIRPEIGEALDKLKDM</sequence>
<protein>
    <submittedName>
        <fullName evidence="1">Uncharacterized protein</fullName>
    </submittedName>
</protein>
<dbReference type="Proteomes" id="UP001153332">
    <property type="component" value="Unassembled WGS sequence"/>
</dbReference>
<accession>A0ACC2JWC9</accession>
<comment type="caution">
    <text evidence="1">The sequence shown here is derived from an EMBL/GenBank/DDBJ whole genome shotgun (WGS) entry which is preliminary data.</text>
</comment>